<proteinExistence type="predicted"/>
<dbReference type="EMBL" id="JAIWOZ010000003">
    <property type="protein sequence ID" value="KAH6607470.1"/>
    <property type="molecule type" value="Genomic_DNA"/>
</dbReference>
<comment type="caution">
    <text evidence="2">The sequence shown here is derived from an EMBL/GenBank/DDBJ whole genome shotgun (WGS) entry which is preliminary data.</text>
</comment>
<feature type="compositionally biased region" description="Polar residues" evidence="1">
    <location>
        <begin position="191"/>
        <end position="227"/>
    </location>
</feature>
<dbReference type="AlphaFoldDB" id="A0A9P8QPX1"/>
<gene>
    <name evidence="2" type="ORF">Trco_003783</name>
</gene>
<sequence>MNDADASLGFGYLYDLAIDVLPTLQSSIVQTICPQPFPATMPAGSSILFLVQVVLRSGAASAPRQHKHTRQRSDELMEDLQRQLGDSLAPYMKIQVSYSHSAFRSQLTAAGGTEVSALHTKLTTTVEATVKLHNIHSPWSPHPVLGKDRLLALIERHWGSQKASEAMQQMQAQRCTPIPAPTETALEGNEKNTTQRIPNHSCSPVISPGRISSQELPETMANSNPSTHPERCKRVSHDSGIGMRGASGSRVSVAGNRGKEEKRVSLQVMCSVPPDIIGRLTPALASDGGGDGQDGGKDCKSSDNTAKGKKHGAVGEAKAKKEPGFWTWAAWF</sequence>
<feature type="region of interest" description="Disordered" evidence="1">
    <location>
        <begin position="190"/>
        <end position="259"/>
    </location>
</feature>
<evidence type="ECO:0000256" key="1">
    <source>
        <dbReference type="SAM" id="MobiDB-lite"/>
    </source>
</evidence>
<dbReference type="Proteomes" id="UP000827724">
    <property type="component" value="Unassembled WGS sequence"/>
</dbReference>
<accession>A0A9P8QPX1</accession>
<organism evidence="2 3">
    <name type="scientific">Trichoderma cornu-damae</name>
    <dbReference type="NCBI Taxonomy" id="654480"/>
    <lineage>
        <taxon>Eukaryota</taxon>
        <taxon>Fungi</taxon>
        <taxon>Dikarya</taxon>
        <taxon>Ascomycota</taxon>
        <taxon>Pezizomycotina</taxon>
        <taxon>Sordariomycetes</taxon>
        <taxon>Hypocreomycetidae</taxon>
        <taxon>Hypocreales</taxon>
        <taxon>Hypocreaceae</taxon>
        <taxon>Trichoderma</taxon>
    </lineage>
</organism>
<evidence type="ECO:0000313" key="3">
    <source>
        <dbReference type="Proteomes" id="UP000827724"/>
    </source>
</evidence>
<protein>
    <submittedName>
        <fullName evidence="2">Uncharacterized protein</fullName>
    </submittedName>
</protein>
<feature type="compositionally biased region" description="Basic and acidic residues" evidence="1">
    <location>
        <begin position="228"/>
        <end position="237"/>
    </location>
</feature>
<evidence type="ECO:0000313" key="2">
    <source>
        <dbReference type="EMBL" id="KAH6607470.1"/>
    </source>
</evidence>
<feature type="region of interest" description="Disordered" evidence="1">
    <location>
        <begin position="282"/>
        <end position="319"/>
    </location>
</feature>
<reference evidence="2" key="1">
    <citation type="submission" date="2021-08" db="EMBL/GenBank/DDBJ databases">
        <title>Chromosome-Level Trichoderma cornu-damae using Hi-C Data.</title>
        <authorList>
            <person name="Kim C.S."/>
        </authorList>
    </citation>
    <scope>NUCLEOTIDE SEQUENCE</scope>
    <source>
        <strain evidence="2">KA19-0412C</strain>
    </source>
</reference>
<name>A0A9P8QPX1_9HYPO</name>
<keyword evidence="3" id="KW-1185">Reference proteome</keyword>
<dbReference type="OrthoDB" id="5213862at2759"/>